<dbReference type="PANTHER" id="PTHR13802">
    <property type="entry name" value="MUCIN 4-RELATED"/>
    <property type="match status" value="1"/>
</dbReference>
<keyword evidence="6" id="KW-0768">Sushi</keyword>
<dbReference type="EMBL" id="CALNXK010000027">
    <property type="protein sequence ID" value="CAH3114382.1"/>
    <property type="molecule type" value="Genomic_DNA"/>
</dbReference>
<comment type="subcellular location">
    <subcellularLocation>
        <location evidence="1">Membrane</location>
    </subcellularLocation>
</comment>
<dbReference type="CDD" id="cd00102">
    <property type="entry name" value="IPT"/>
    <property type="match status" value="1"/>
</dbReference>
<feature type="domain" description="Sushi" evidence="10">
    <location>
        <begin position="897"/>
        <end position="954"/>
    </location>
</feature>
<name>A0ABN8NLT2_9CNID</name>
<feature type="domain" description="VWFD" evidence="12">
    <location>
        <begin position="621"/>
        <end position="816"/>
    </location>
</feature>
<evidence type="ECO:0000259" key="12">
    <source>
        <dbReference type="PROSITE" id="PS51233"/>
    </source>
</evidence>
<accession>A0ABN8NLT2</accession>
<dbReference type="SMART" id="SM00539">
    <property type="entry name" value="NIDO"/>
    <property type="match status" value="1"/>
</dbReference>
<gene>
    <name evidence="13" type="ORF">PLOB_00022886</name>
</gene>
<reference evidence="13 14" key="1">
    <citation type="submission" date="2022-05" db="EMBL/GenBank/DDBJ databases">
        <authorList>
            <consortium name="Genoscope - CEA"/>
            <person name="William W."/>
        </authorList>
    </citation>
    <scope>NUCLEOTIDE SEQUENCE [LARGE SCALE GENOMIC DNA]</scope>
</reference>
<dbReference type="InterPro" id="IPR005533">
    <property type="entry name" value="AMOP_dom"/>
</dbReference>
<dbReference type="PROSITE" id="PS50923">
    <property type="entry name" value="SUSHI"/>
    <property type="match status" value="3"/>
</dbReference>
<protein>
    <recommendedName>
        <fullName evidence="15">Sushi, nidogen and EGF-like domain-containing protein 1</fullName>
    </recommendedName>
</protein>
<sequence length="1142" mass="126022">MFLRQVKVFLVFAQFITTCFSLPLRQFYPYGVRNGDTALLPNDDGGSGQIPVSILFPYFDRNHGSLYVNTNGVVSFLVAVSQFTPDPFPLGDQRRLISPFWGDVDTRNGGVVSYRESTDTALLQRATKDIRRAFVRHQKFTATWIFIATWDRVAFYGASGLMQNKVNTFQAILVTNGRHSFVIFNYNRIMWTTGTASGGNSQGLGGTPAQAGFNAGDGIRFFQINGSRTGDIVNLPSTSNVAVPGQWMFRTDEASVEAGGCNTKGSLTISPRSGIMLGGTSLKMSGPCFKQEDNIVVQFDNNININGTFGTEIQSSVTVPVLDRTGRVPIKLSVDGGNSFQHNGVYTSVPMDRYTPDVQRQNADEWEEGSLVDIIWDSESIGDTSEQVSIDLARYKMGHDEVPELESFHTVVNSQLNTGQGQFVVTKGQGDGNIDDRYVNLVRVSRKQSGGSSVSRAQWVWSDLFAWKNAPWAIRRCKVWYEREPNPEDFRADPSMEPCPRSLTQAMADRGRFMSDEECNPSNREGCSRFHEGAVQCFKMVRPSSKGAGQQCCYNNFGNLMMGKPNAGSLDRVHPNAGLPVLSHFFHDLVPYQDCCRLSDSCDKYFEKRPSDDGSQYQAPRPATGFGDPHMVTLDGTPFTFNGHGEYSILKVRGVNFTLQGRMEPLVNNDGSQTDATVYTAFAAKESGSDTVQIHLNGRGLVDVLVNGEIVDFDELSLWEFNGVSVLQYVNTSKYSAIFHSGISVTVEGQTELLGLVTLVPTMFKGNTSGLLGYWDDSQELEYLKPDGTFLSTNSSFKEIHRNFGQLWVTTAAESLFTYEQGKSHATYHHPNYQPIFADSQPLVFSNKSLEKDAKDVCGDNLQCMFDIYTTKKVTIGKASKETVEQFVAVVNDTVELACVPLNSELTDGIVFRNDTEFGIDYMFVCNRGFVLNGSSHVTCKDGVYNGSAPECLPKECSPPLSSYLANGHVQGSGHVYRSNYNFTCNSGYVLFGDDYITCTENGTWNGTSPVCVKACVPLNSNLTDGIVFRNDTEFGTEIDYMFVCNRGFFLNGSSHVTCKDGVYNGSAPECLPKECSPPLSSYLANGHVQGSGHVYRSNYNFTCNSGYVLFGDDYITCTENGTWNGTSPVCVRGNENLLITF</sequence>
<proteinExistence type="predicted"/>
<feature type="domain" description="Sushi" evidence="10">
    <location>
        <begin position="1074"/>
        <end position="1133"/>
    </location>
</feature>
<evidence type="ECO:0000259" key="9">
    <source>
        <dbReference type="PROSITE" id="PS50856"/>
    </source>
</evidence>
<evidence type="ECO:0000256" key="6">
    <source>
        <dbReference type="PROSITE-ProRule" id="PRU00302"/>
    </source>
</evidence>
<dbReference type="PROSITE" id="PS50856">
    <property type="entry name" value="AMOP"/>
    <property type="match status" value="1"/>
</dbReference>
<dbReference type="SMART" id="SM00216">
    <property type="entry name" value="VWD"/>
    <property type="match status" value="1"/>
</dbReference>
<evidence type="ECO:0000256" key="1">
    <source>
        <dbReference type="ARBA" id="ARBA00004370"/>
    </source>
</evidence>
<evidence type="ECO:0000256" key="4">
    <source>
        <dbReference type="ARBA" id="ARBA00023136"/>
    </source>
</evidence>
<evidence type="ECO:0008006" key="15">
    <source>
        <dbReference type="Google" id="ProtNLM"/>
    </source>
</evidence>
<keyword evidence="4" id="KW-0472">Membrane</keyword>
<dbReference type="PROSITE" id="PS51233">
    <property type="entry name" value="VWFD"/>
    <property type="match status" value="1"/>
</dbReference>
<keyword evidence="5 6" id="KW-1015">Disulfide bond</keyword>
<keyword evidence="3" id="KW-1133">Transmembrane helix</keyword>
<evidence type="ECO:0000259" key="11">
    <source>
        <dbReference type="PROSITE" id="PS51220"/>
    </source>
</evidence>
<comment type="caution">
    <text evidence="13">The sequence shown here is derived from an EMBL/GenBank/DDBJ whole genome shotgun (WGS) entry which is preliminary data.</text>
</comment>
<dbReference type="Pfam" id="PF06119">
    <property type="entry name" value="NIDO"/>
    <property type="match status" value="1"/>
</dbReference>
<evidence type="ECO:0000256" key="3">
    <source>
        <dbReference type="ARBA" id="ARBA00022989"/>
    </source>
</evidence>
<feature type="disulfide bond" evidence="6">
    <location>
        <begin position="985"/>
        <end position="1012"/>
    </location>
</feature>
<dbReference type="InterPro" id="IPR001846">
    <property type="entry name" value="VWF_type-D"/>
</dbReference>
<keyword evidence="8" id="KW-0732">Signal</keyword>
<evidence type="ECO:0000313" key="14">
    <source>
        <dbReference type="Proteomes" id="UP001159405"/>
    </source>
</evidence>
<dbReference type="InterPro" id="IPR035976">
    <property type="entry name" value="Sushi/SCR/CCP_sf"/>
</dbReference>
<evidence type="ECO:0000256" key="7">
    <source>
        <dbReference type="SAM" id="MobiDB-lite"/>
    </source>
</evidence>
<feature type="region of interest" description="Disordered" evidence="7">
    <location>
        <begin position="608"/>
        <end position="629"/>
    </location>
</feature>
<keyword evidence="14" id="KW-1185">Reference proteome</keyword>
<feature type="disulfide bond" evidence="6">
    <location>
        <begin position="1104"/>
        <end position="1131"/>
    </location>
</feature>
<dbReference type="Pfam" id="PF03782">
    <property type="entry name" value="AMOP"/>
    <property type="match status" value="1"/>
</dbReference>
<dbReference type="InterPro" id="IPR056619">
    <property type="entry name" value="C8-3_MUC4"/>
</dbReference>
<dbReference type="SUPFAM" id="SSF57535">
    <property type="entry name" value="Complement control module/SCR domain"/>
    <property type="match status" value="4"/>
</dbReference>
<feature type="domain" description="NIDO" evidence="11">
    <location>
        <begin position="99"/>
        <end position="254"/>
    </location>
</feature>
<dbReference type="CDD" id="cd00033">
    <property type="entry name" value="CCP"/>
    <property type="match status" value="4"/>
</dbReference>
<dbReference type="Gene3D" id="2.10.70.10">
    <property type="entry name" value="Complement Module, domain 1"/>
    <property type="match status" value="4"/>
</dbReference>
<organism evidence="13 14">
    <name type="scientific">Porites lobata</name>
    <dbReference type="NCBI Taxonomy" id="104759"/>
    <lineage>
        <taxon>Eukaryota</taxon>
        <taxon>Metazoa</taxon>
        <taxon>Cnidaria</taxon>
        <taxon>Anthozoa</taxon>
        <taxon>Hexacorallia</taxon>
        <taxon>Scleractinia</taxon>
        <taxon>Fungiina</taxon>
        <taxon>Poritidae</taxon>
        <taxon>Porites</taxon>
    </lineage>
</organism>
<dbReference type="InterPro" id="IPR000436">
    <property type="entry name" value="Sushi_SCR_CCP_dom"/>
</dbReference>
<dbReference type="Pfam" id="PF00084">
    <property type="entry name" value="Sushi"/>
    <property type="match status" value="4"/>
</dbReference>
<dbReference type="InterPro" id="IPR051495">
    <property type="entry name" value="Epithelial_Barrier/Signaling"/>
</dbReference>
<dbReference type="SMART" id="SM00032">
    <property type="entry name" value="CCP"/>
    <property type="match status" value="4"/>
</dbReference>
<evidence type="ECO:0000256" key="5">
    <source>
        <dbReference type="ARBA" id="ARBA00023157"/>
    </source>
</evidence>
<evidence type="ECO:0000313" key="13">
    <source>
        <dbReference type="EMBL" id="CAH3114382.1"/>
    </source>
</evidence>
<dbReference type="PANTHER" id="PTHR13802:SF59">
    <property type="entry name" value="SUSHI DOMAIN-CONTAINING PROTEIN 2"/>
    <property type="match status" value="1"/>
</dbReference>
<evidence type="ECO:0000256" key="8">
    <source>
        <dbReference type="SAM" id="SignalP"/>
    </source>
</evidence>
<feature type="domain" description="Sushi" evidence="10">
    <location>
        <begin position="955"/>
        <end position="1014"/>
    </location>
</feature>
<feature type="domain" description="AMOP" evidence="9">
    <location>
        <begin position="469"/>
        <end position="609"/>
    </location>
</feature>
<dbReference type="Proteomes" id="UP001159405">
    <property type="component" value="Unassembled WGS sequence"/>
</dbReference>
<feature type="signal peptide" evidence="8">
    <location>
        <begin position="1"/>
        <end position="21"/>
    </location>
</feature>
<comment type="caution">
    <text evidence="6">Lacks conserved residue(s) required for the propagation of feature annotation.</text>
</comment>
<dbReference type="Pfam" id="PF00094">
    <property type="entry name" value="VWD"/>
    <property type="match status" value="1"/>
</dbReference>
<keyword evidence="2" id="KW-0812">Transmembrane</keyword>
<dbReference type="Pfam" id="PF23263">
    <property type="entry name" value="C8-3_MUC4"/>
    <property type="match status" value="1"/>
</dbReference>
<dbReference type="SMART" id="SM00723">
    <property type="entry name" value="AMOP"/>
    <property type="match status" value="1"/>
</dbReference>
<dbReference type="InterPro" id="IPR003886">
    <property type="entry name" value="NIDO_dom"/>
</dbReference>
<dbReference type="PROSITE" id="PS51220">
    <property type="entry name" value="NIDO"/>
    <property type="match status" value="1"/>
</dbReference>
<evidence type="ECO:0000259" key="10">
    <source>
        <dbReference type="PROSITE" id="PS50923"/>
    </source>
</evidence>
<evidence type="ECO:0000256" key="2">
    <source>
        <dbReference type="ARBA" id="ARBA00022692"/>
    </source>
</evidence>
<feature type="chain" id="PRO_5045626585" description="Sushi, nidogen and EGF-like domain-containing protein 1" evidence="8">
    <location>
        <begin position="22"/>
        <end position="1142"/>
    </location>
</feature>